<reference evidence="4" key="1">
    <citation type="submission" date="2014-09" db="EMBL/GenBank/DDBJ databases">
        <authorList>
            <person name="Gomez-Valero L."/>
        </authorList>
    </citation>
    <scope>NUCLEOTIDE SEQUENCE [LARGE SCALE GENOMIC DNA]</scope>
    <source>
        <strain evidence="4">ATCC33218</strain>
    </source>
</reference>
<feature type="chain" id="PRO_5009750764" evidence="1">
    <location>
        <begin position="23"/>
        <end position="169"/>
    </location>
</feature>
<dbReference type="OrthoDB" id="5647795at2"/>
<dbReference type="Proteomes" id="UP000032414">
    <property type="component" value="Chromosome I"/>
</dbReference>
<dbReference type="HOGENOM" id="CLU_144102_0_0_6"/>
<reference evidence="3 5" key="3">
    <citation type="submission" date="2016-10" db="EMBL/GenBank/DDBJ databases">
        <authorList>
            <person name="Varghese N."/>
            <person name="Submissions S."/>
        </authorList>
    </citation>
    <scope>NUCLEOTIDE SEQUENCE [LARGE SCALE GENOMIC DNA]</scope>
    <source>
        <strain evidence="3 5">ATCC 33218</strain>
    </source>
</reference>
<evidence type="ECO:0000313" key="5">
    <source>
        <dbReference type="Proteomes" id="UP000182998"/>
    </source>
</evidence>
<name>A0A098GFL7_LEGMI</name>
<keyword evidence="5" id="KW-1185">Reference proteome</keyword>
<dbReference type="KEGG" id="tmc:LMI_1960"/>
<protein>
    <submittedName>
        <fullName evidence="2">Uncharacterized protein</fullName>
    </submittedName>
</protein>
<dbReference type="Proteomes" id="UP000182998">
    <property type="component" value="Unassembled WGS sequence"/>
</dbReference>
<sequence length="169" mass="18232">MPISCRLSILFLALGASYYSYSAAPSSPEGVEFVNGEPISLEQNANKTLLPSPFPVYVIQNSGVINHPYPGATKVMLPTDNSYTDSPGCYIACYSHQPGIYAVSPTINVMGQIRVSGSYQARVCQPKGYKDKDISAADKFKRLCSDKIASCKNIECWAGGDTGGWFGIQ</sequence>
<proteinExistence type="predicted"/>
<dbReference type="RefSeq" id="WP_102010551.1">
    <property type="nucleotide sequence ID" value="NZ_CP020614.1"/>
</dbReference>
<feature type="signal peptide" evidence="1">
    <location>
        <begin position="1"/>
        <end position="22"/>
    </location>
</feature>
<dbReference type="PATRIC" id="fig|451.8.peg.1343"/>
<evidence type="ECO:0000313" key="4">
    <source>
        <dbReference type="Proteomes" id="UP000032414"/>
    </source>
</evidence>
<reference evidence="2" key="2">
    <citation type="submission" date="2014-09" db="EMBL/GenBank/DDBJ databases">
        <authorList>
            <person name="GOMEZ-VALERO Laura"/>
        </authorList>
    </citation>
    <scope>NUCLEOTIDE SEQUENCE</scope>
    <source>
        <strain evidence="2">ATCC33218</strain>
    </source>
</reference>
<dbReference type="EMBL" id="FMVN01000006">
    <property type="protein sequence ID" value="SCY33924.1"/>
    <property type="molecule type" value="Genomic_DNA"/>
</dbReference>
<gene>
    <name evidence="2" type="ORF">LMI_1960</name>
    <name evidence="3" type="ORF">SAMN02982997_01462</name>
</gene>
<evidence type="ECO:0000313" key="3">
    <source>
        <dbReference type="EMBL" id="SCY33924.1"/>
    </source>
</evidence>
<evidence type="ECO:0000313" key="2">
    <source>
        <dbReference type="EMBL" id="CEG61248.1"/>
    </source>
</evidence>
<organism evidence="2 4">
    <name type="scientific">Legionella micdadei</name>
    <name type="common">Tatlockia micdadei</name>
    <dbReference type="NCBI Taxonomy" id="451"/>
    <lineage>
        <taxon>Bacteria</taxon>
        <taxon>Pseudomonadati</taxon>
        <taxon>Pseudomonadota</taxon>
        <taxon>Gammaproteobacteria</taxon>
        <taxon>Legionellales</taxon>
        <taxon>Legionellaceae</taxon>
        <taxon>Legionella</taxon>
    </lineage>
</organism>
<keyword evidence="1" id="KW-0732">Signal</keyword>
<dbReference type="EMBL" id="LN614830">
    <property type="protein sequence ID" value="CEG61248.1"/>
    <property type="molecule type" value="Genomic_DNA"/>
</dbReference>
<evidence type="ECO:0000256" key="1">
    <source>
        <dbReference type="SAM" id="SignalP"/>
    </source>
</evidence>
<dbReference type="AlphaFoldDB" id="A0A098GFL7"/>
<accession>A0A098GFL7</accession>